<keyword evidence="5" id="KW-0010">Activator</keyword>
<evidence type="ECO:0000256" key="5">
    <source>
        <dbReference type="ARBA" id="ARBA00023159"/>
    </source>
</evidence>
<dbReference type="InterPro" id="IPR009057">
    <property type="entry name" value="Homeodomain-like_sf"/>
</dbReference>
<evidence type="ECO:0000313" key="12">
    <source>
        <dbReference type="EMBL" id="PWZ38289.1"/>
    </source>
</evidence>
<feature type="domain" description="Response regulatory" evidence="10">
    <location>
        <begin position="15"/>
        <end position="131"/>
    </location>
</feature>
<dbReference type="NCBIfam" id="TIGR01557">
    <property type="entry name" value="myb_SHAQKYF"/>
    <property type="match status" value="1"/>
</dbReference>
<evidence type="ECO:0000256" key="7">
    <source>
        <dbReference type="ARBA" id="ARBA00023242"/>
    </source>
</evidence>
<feature type="region of interest" description="Disordered" evidence="9">
    <location>
        <begin position="255"/>
        <end position="279"/>
    </location>
</feature>
<evidence type="ECO:0000256" key="2">
    <source>
        <dbReference type="ARBA" id="ARBA00023012"/>
    </source>
</evidence>
<evidence type="ECO:0000259" key="10">
    <source>
        <dbReference type="PROSITE" id="PS50110"/>
    </source>
</evidence>
<organism evidence="12">
    <name type="scientific">Zea mays</name>
    <name type="common">Maize</name>
    <dbReference type="NCBI Taxonomy" id="4577"/>
    <lineage>
        <taxon>Eukaryota</taxon>
        <taxon>Viridiplantae</taxon>
        <taxon>Streptophyta</taxon>
        <taxon>Embryophyta</taxon>
        <taxon>Tracheophyta</taxon>
        <taxon>Spermatophyta</taxon>
        <taxon>Magnoliopsida</taxon>
        <taxon>Liliopsida</taxon>
        <taxon>Poales</taxon>
        <taxon>Poaceae</taxon>
        <taxon>PACMAD clade</taxon>
        <taxon>Panicoideae</taxon>
        <taxon>Andropogonodae</taxon>
        <taxon>Andropogoneae</taxon>
        <taxon>Tripsacinae</taxon>
        <taxon>Zea</taxon>
    </lineage>
</organism>
<dbReference type="EMBL" id="NCVQ01000003">
    <property type="protein sequence ID" value="PWZ38289.1"/>
    <property type="molecule type" value="Genomic_DNA"/>
</dbReference>
<keyword evidence="6" id="KW-0804">Transcription</keyword>
<evidence type="ECO:0000259" key="11">
    <source>
        <dbReference type="PROSITE" id="PS51294"/>
    </source>
</evidence>
<dbReference type="PANTHER" id="PTHR43874:SF92">
    <property type="entry name" value="TWO-COMPONENT RESPONSE REGULATOR ORR28"/>
    <property type="match status" value="1"/>
</dbReference>
<dbReference type="Gene3D" id="3.40.50.2300">
    <property type="match status" value="1"/>
</dbReference>
<dbReference type="InterPro" id="IPR001789">
    <property type="entry name" value="Sig_transdc_resp-reg_receiver"/>
</dbReference>
<gene>
    <name evidence="12" type="primary">RR29_0</name>
    <name evidence="12" type="ORF">Zm00014a_041428</name>
</gene>
<dbReference type="SUPFAM" id="SSF46689">
    <property type="entry name" value="Homeodomain-like"/>
    <property type="match status" value="1"/>
</dbReference>
<dbReference type="InterPro" id="IPR017930">
    <property type="entry name" value="Myb_dom"/>
</dbReference>
<keyword evidence="4" id="KW-0238">DNA-binding</keyword>
<dbReference type="GO" id="GO:0003677">
    <property type="term" value="F:DNA binding"/>
    <property type="evidence" value="ECO:0007669"/>
    <property type="project" value="UniProtKB-KW"/>
</dbReference>
<dbReference type="InterPro" id="IPR011006">
    <property type="entry name" value="CheY-like_superfamily"/>
</dbReference>
<evidence type="ECO:0000256" key="9">
    <source>
        <dbReference type="SAM" id="MobiDB-lite"/>
    </source>
</evidence>
<comment type="caution">
    <text evidence="8">Lacks conserved residue(s) required for the propagation of feature annotation.</text>
</comment>
<evidence type="ECO:0000256" key="3">
    <source>
        <dbReference type="ARBA" id="ARBA00023015"/>
    </source>
</evidence>
<proteinExistence type="predicted"/>
<dbReference type="PROSITE" id="PS51294">
    <property type="entry name" value="HTH_MYB"/>
    <property type="match status" value="1"/>
</dbReference>
<feature type="compositionally biased region" description="Polar residues" evidence="9">
    <location>
        <begin position="269"/>
        <end position="279"/>
    </location>
</feature>
<feature type="region of interest" description="Disordered" evidence="9">
    <location>
        <begin position="327"/>
        <end position="372"/>
    </location>
</feature>
<dbReference type="PANTHER" id="PTHR43874">
    <property type="entry name" value="TWO-COMPONENT RESPONSE REGULATOR"/>
    <property type="match status" value="1"/>
</dbReference>
<dbReference type="AlphaFoldDB" id="A0A3L6FTV5"/>
<evidence type="ECO:0000256" key="4">
    <source>
        <dbReference type="ARBA" id="ARBA00023125"/>
    </source>
</evidence>
<dbReference type="SUPFAM" id="SSF52172">
    <property type="entry name" value="CheY-like"/>
    <property type="match status" value="1"/>
</dbReference>
<evidence type="ECO:0000256" key="6">
    <source>
        <dbReference type="ARBA" id="ARBA00023163"/>
    </source>
</evidence>
<evidence type="ECO:0000256" key="8">
    <source>
        <dbReference type="PROSITE-ProRule" id="PRU00169"/>
    </source>
</evidence>
<dbReference type="GO" id="GO:0009736">
    <property type="term" value="P:cytokinin-activated signaling pathway"/>
    <property type="evidence" value="ECO:0007669"/>
    <property type="project" value="InterPro"/>
</dbReference>
<keyword evidence="2" id="KW-0902">Two-component regulatory system</keyword>
<dbReference type="Pfam" id="PF00072">
    <property type="entry name" value="Response_reg"/>
    <property type="match status" value="1"/>
</dbReference>
<evidence type="ECO:0000256" key="1">
    <source>
        <dbReference type="ARBA" id="ARBA00022553"/>
    </source>
</evidence>
<dbReference type="ExpressionAtlas" id="A0A3L6FTV5">
    <property type="expression patterns" value="baseline and differential"/>
</dbReference>
<dbReference type="GO" id="GO:0000160">
    <property type="term" value="P:phosphorelay signal transduction system"/>
    <property type="evidence" value="ECO:0007669"/>
    <property type="project" value="UniProtKB-KW"/>
</dbReference>
<dbReference type="PROSITE" id="PS50110">
    <property type="entry name" value="RESPONSE_REGULATORY"/>
    <property type="match status" value="1"/>
</dbReference>
<dbReference type="InterPro" id="IPR006447">
    <property type="entry name" value="Myb_dom_plants"/>
</dbReference>
<dbReference type="Proteomes" id="UP000251960">
    <property type="component" value="Chromosome 2"/>
</dbReference>
<protein>
    <submittedName>
        <fullName evidence="12">Two-component response regulator ORR29</fullName>
    </submittedName>
</protein>
<reference evidence="12" key="1">
    <citation type="journal article" date="2018" name="Nat. Genet.">
        <title>Extensive intraspecific gene order and gene structural variations between Mo17 and other maize genomes.</title>
        <authorList>
            <person name="Sun S."/>
            <person name="Zhou Y."/>
            <person name="Chen J."/>
            <person name="Shi J."/>
            <person name="Zhao H."/>
            <person name="Zhao H."/>
            <person name="Song W."/>
            <person name="Zhang M."/>
            <person name="Cui Y."/>
            <person name="Dong X."/>
            <person name="Liu H."/>
            <person name="Ma X."/>
            <person name="Jiao Y."/>
            <person name="Wang B."/>
            <person name="Wei X."/>
            <person name="Stein J.C."/>
            <person name="Glaubitz J.C."/>
            <person name="Lu F."/>
            <person name="Yu G."/>
            <person name="Liang C."/>
            <person name="Fengler K."/>
            <person name="Li B."/>
            <person name="Rafalski A."/>
            <person name="Schnable P.S."/>
            <person name="Ware D.H."/>
            <person name="Buckler E.S."/>
            <person name="Lai J."/>
        </authorList>
    </citation>
    <scope>NUCLEOTIDE SEQUENCE [LARGE SCALE GENOMIC DNA]</scope>
    <source>
        <tissue evidence="12">Seedling</tissue>
    </source>
</reference>
<sequence>MGTQIVREQTSGSLTAIVVDENLCHARAASCMLANLQCKVIVYASPVDALKFLKDHQRDTDFALVEVNMKEMHGFQFLDMSRKLHKSLQVIMMSADTTWPTMKRSVELGARFLIKKPLDANTMNNLWQHLDLKFQRTDKIKALFPGIEGKTGNAFEEGTKQKGTHLMWTPFLQRKFLQAVELLGEDASPKKIQLLMNVNSVSRKQISAHLQKHRKKVEKELRNSNANNSSHGIGGASNSRPSRIFEIGHGSKFQYNRPDVQPEHRSDESVSVEQTETIEETQSNRLYEAMRRALQLGSVFEEPQLPNIDPPAGKDAREVEEVEMTMRDGNYRDAGTDAFGDKNEASGTHSSDDNNAKVKSKDDSADKLVSCHDELRPVVTLVTYSDSEDGETL</sequence>
<comment type="caution">
    <text evidence="12">The sequence shown here is derived from an EMBL/GenBank/DDBJ whole genome shotgun (WGS) entry which is preliminary data.</text>
</comment>
<keyword evidence="3" id="KW-0805">Transcription regulation</keyword>
<keyword evidence="1" id="KW-0597">Phosphoprotein</keyword>
<dbReference type="InterPro" id="IPR045279">
    <property type="entry name" value="ARR-like"/>
</dbReference>
<name>A0A3L6FTV5_MAIZE</name>
<keyword evidence="7" id="KW-0539">Nucleus</keyword>
<dbReference type="Gene3D" id="1.10.10.60">
    <property type="entry name" value="Homeodomain-like"/>
    <property type="match status" value="1"/>
</dbReference>
<dbReference type="SMART" id="SM00448">
    <property type="entry name" value="REC"/>
    <property type="match status" value="1"/>
</dbReference>
<accession>A0A3L6FTV5</accession>
<feature type="domain" description="HTH myb-type" evidence="11">
    <location>
        <begin position="168"/>
        <end position="218"/>
    </location>
</feature>